<sequence>MKISSSTPCLNISPQKEYPAAIVPHPSKNACTISTADNQMRVTTLNL</sequence>
<reference evidence="1" key="1">
    <citation type="journal article" date="2018" name="Genome Biol.">
        <title>SKESA: strategic k-mer extension for scrupulous assemblies.</title>
        <authorList>
            <person name="Souvorov A."/>
            <person name="Agarwala R."/>
            <person name="Lipman D.J."/>
        </authorList>
    </citation>
    <scope>NUCLEOTIDE SEQUENCE</scope>
    <source>
        <strain evidence="1">MA.GW_S01999-08</strain>
    </source>
</reference>
<name>A0A749BQB9_SALER</name>
<accession>A0A749BQB9</accession>
<dbReference type="AlphaFoldDB" id="A0A749BQB9"/>
<organism evidence="1">
    <name type="scientific">Salmonella enterica</name>
    <name type="common">Salmonella choleraesuis</name>
    <dbReference type="NCBI Taxonomy" id="28901"/>
    <lineage>
        <taxon>Bacteria</taxon>
        <taxon>Pseudomonadati</taxon>
        <taxon>Pseudomonadota</taxon>
        <taxon>Gammaproteobacteria</taxon>
        <taxon>Enterobacterales</taxon>
        <taxon>Enterobacteriaceae</taxon>
        <taxon>Salmonella</taxon>
    </lineage>
</organism>
<gene>
    <name evidence="1" type="ORF">G8C29_000529</name>
</gene>
<reference evidence="1" key="2">
    <citation type="submission" date="2020-02" db="EMBL/GenBank/DDBJ databases">
        <authorList>
            <consortium name="NCBI Pathogen Detection Project"/>
        </authorList>
    </citation>
    <scope>NUCLEOTIDE SEQUENCE</scope>
    <source>
        <strain evidence="1">MA.GW_S01999-08</strain>
    </source>
</reference>
<comment type="caution">
    <text evidence="1">The sequence shown here is derived from an EMBL/GenBank/DDBJ whole genome shotgun (WGS) entry which is preliminary data.</text>
</comment>
<evidence type="ECO:0000313" key="1">
    <source>
        <dbReference type="EMBL" id="HAF5503045.1"/>
    </source>
</evidence>
<dbReference type="EMBL" id="DAAVNH010000001">
    <property type="protein sequence ID" value="HAF5503045.1"/>
    <property type="molecule type" value="Genomic_DNA"/>
</dbReference>
<protein>
    <submittedName>
        <fullName evidence="1">Uncharacterized protein</fullName>
    </submittedName>
</protein>
<proteinExistence type="predicted"/>